<dbReference type="Proteomes" id="UP000789702">
    <property type="component" value="Unassembled WGS sequence"/>
</dbReference>
<name>A0ACA9NJ44_9GLOM</name>
<protein>
    <submittedName>
        <fullName evidence="1">7713_t:CDS:1</fullName>
    </submittedName>
</protein>
<reference evidence="1" key="1">
    <citation type="submission" date="2021-06" db="EMBL/GenBank/DDBJ databases">
        <authorList>
            <person name="Kallberg Y."/>
            <person name="Tangrot J."/>
            <person name="Rosling A."/>
        </authorList>
    </citation>
    <scope>NUCLEOTIDE SEQUENCE</scope>
    <source>
        <strain evidence="1">IL203A</strain>
    </source>
</reference>
<evidence type="ECO:0000313" key="1">
    <source>
        <dbReference type="EMBL" id="CAG8658916.1"/>
    </source>
</evidence>
<keyword evidence="2" id="KW-1185">Reference proteome</keyword>
<comment type="caution">
    <text evidence="1">The sequence shown here is derived from an EMBL/GenBank/DDBJ whole genome shotgun (WGS) entry which is preliminary data.</text>
</comment>
<organism evidence="1 2">
    <name type="scientific">Dentiscutata heterogama</name>
    <dbReference type="NCBI Taxonomy" id="1316150"/>
    <lineage>
        <taxon>Eukaryota</taxon>
        <taxon>Fungi</taxon>
        <taxon>Fungi incertae sedis</taxon>
        <taxon>Mucoromycota</taxon>
        <taxon>Glomeromycotina</taxon>
        <taxon>Glomeromycetes</taxon>
        <taxon>Diversisporales</taxon>
        <taxon>Gigasporaceae</taxon>
        <taxon>Dentiscutata</taxon>
    </lineage>
</organism>
<evidence type="ECO:0000313" key="2">
    <source>
        <dbReference type="Proteomes" id="UP000789702"/>
    </source>
</evidence>
<sequence length="139" mass="15963">MTENITNDFGSSEGSTVVPIEETSGVMLNPQEEKVLNEQIWVNEKKESYLTLYRYATKFDWFIMFIGLLFSAGGGVAMPLTTVIFGKMIDFFTRYQLHTISTDEFSDQINYFSLIFVYLAISIFFATYLSISTWVYTGE</sequence>
<gene>
    <name evidence="1" type="ORF">DHETER_LOCUS9656</name>
</gene>
<accession>A0ACA9NJ44</accession>
<feature type="non-terminal residue" evidence="1">
    <location>
        <position position="139"/>
    </location>
</feature>
<dbReference type="EMBL" id="CAJVPU010017345">
    <property type="protein sequence ID" value="CAG8658916.1"/>
    <property type="molecule type" value="Genomic_DNA"/>
</dbReference>
<proteinExistence type="predicted"/>